<evidence type="ECO:0000256" key="5">
    <source>
        <dbReference type="ARBA" id="ARBA00022801"/>
    </source>
</evidence>
<keyword evidence="4 18" id="KW-0732">Signal</keyword>
<evidence type="ECO:0000256" key="16">
    <source>
        <dbReference type="SAM" id="MobiDB-lite"/>
    </source>
</evidence>
<feature type="transmembrane region" description="Helical" evidence="17">
    <location>
        <begin position="444"/>
        <end position="462"/>
    </location>
</feature>
<evidence type="ECO:0000256" key="12">
    <source>
        <dbReference type="ARBA" id="ARBA00060406"/>
    </source>
</evidence>
<comment type="function">
    <text evidence="11">Sperm-specific intramembrane-cleaving aspartic protease (I-CLiP) that cleaves distinct tail-anchored proteins and SNARE proteins. In elongated spermatids, modulates intracellular Ca(2+) homeostasis by controlling PLN abundance through proteolytic cleavage. During spermatogenesis, processes SNARE proteins and impacts vesicular trafficking which supports compartmental reorganization in maturating spermatids and may play a role in formation of the acrosome.</text>
</comment>
<dbReference type="GO" id="GO:0060476">
    <property type="term" value="P:protein localization involved in acrosome reaction"/>
    <property type="evidence" value="ECO:0007669"/>
    <property type="project" value="Ensembl"/>
</dbReference>
<feature type="transmembrane region" description="Helical" evidence="17">
    <location>
        <begin position="254"/>
        <end position="276"/>
    </location>
</feature>
<dbReference type="GO" id="GO:0031293">
    <property type="term" value="P:membrane protein intracellular domain proteolysis"/>
    <property type="evidence" value="ECO:0007669"/>
    <property type="project" value="Ensembl"/>
</dbReference>
<reference evidence="20" key="1">
    <citation type="submission" date="2015-10" db="EMBL/GenBank/DDBJ databases">
        <title>FRAMA: From RNA-seq data to annotated mRNA assemblies.</title>
        <authorList>
            <person name="Bens M."/>
            <person name="Sahm A."/>
            <person name="Jahn N."/>
            <person name="Morhart M."/>
            <person name="Holtze S."/>
            <person name="Hildebrandt T.B."/>
            <person name="Platzer M."/>
            <person name="Szafranski K."/>
        </authorList>
    </citation>
    <scope>NUCLEOTIDE SEQUENCE</scope>
    <source>
        <tissue evidence="20">Testis</tissue>
    </source>
</reference>
<dbReference type="GO" id="GO:0050821">
    <property type="term" value="P:protein stabilization"/>
    <property type="evidence" value="ECO:0007669"/>
    <property type="project" value="Ensembl"/>
</dbReference>
<evidence type="ECO:0000256" key="4">
    <source>
        <dbReference type="ARBA" id="ARBA00022729"/>
    </source>
</evidence>
<dbReference type="GO" id="GO:0001675">
    <property type="term" value="P:acrosome assembly"/>
    <property type="evidence" value="ECO:0007669"/>
    <property type="project" value="Ensembl"/>
</dbReference>
<evidence type="ECO:0000256" key="8">
    <source>
        <dbReference type="ARBA" id="ARBA00023136"/>
    </source>
</evidence>
<evidence type="ECO:0000256" key="13">
    <source>
        <dbReference type="ARBA" id="ARBA00061892"/>
    </source>
</evidence>
<dbReference type="InterPro" id="IPR007369">
    <property type="entry name" value="Peptidase_A22B_SPP"/>
</dbReference>
<dbReference type="GO" id="GO:0065003">
    <property type="term" value="P:protein-containing complex assembly"/>
    <property type="evidence" value="ECO:0007669"/>
    <property type="project" value="Ensembl"/>
</dbReference>
<evidence type="ECO:0000256" key="18">
    <source>
        <dbReference type="SAM" id="SignalP"/>
    </source>
</evidence>
<evidence type="ECO:0000256" key="2">
    <source>
        <dbReference type="ARBA" id="ARBA00022670"/>
    </source>
</evidence>
<dbReference type="EMBL" id="GEBF01007229">
    <property type="protein sequence ID" value="JAN96403.1"/>
    <property type="molecule type" value="Transcribed_RNA"/>
</dbReference>
<feature type="chain" id="PRO_5006128307" description="Signal peptide peptidase-like 2C" evidence="18">
    <location>
        <begin position="23"/>
        <end position="692"/>
    </location>
</feature>
<keyword evidence="2" id="KW-0645">Protease</keyword>
<feature type="transmembrane region" description="Helical" evidence="17">
    <location>
        <begin position="282"/>
        <end position="304"/>
    </location>
</feature>
<comment type="similarity">
    <text evidence="1">Belongs to the peptidase A22B family.</text>
</comment>
<evidence type="ECO:0000256" key="1">
    <source>
        <dbReference type="ARBA" id="ARBA00006859"/>
    </source>
</evidence>
<feature type="transmembrane region" description="Helical" evidence="17">
    <location>
        <begin position="474"/>
        <end position="497"/>
    </location>
</feature>
<dbReference type="GO" id="GO:0042500">
    <property type="term" value="F:aspartic endopeptidase activity, intramembrane cleaving"/>
    <property type="evidence" value="ECO:0007669"/>
    <property type="project" value="Ensembl"/>
</dbReference>
<dbReference type="Gene3D" id="3.50.30.30">
    <property type="match status" value="1"/>
</dbReference>
<keyword evidence="7 17" id="KW-1133">Transmembrane helix</keyword>
<name>A0A0P6IWM8_HETGA</name>
<feature type="transmembrane region" description="Helical" evidence="17">
    <location>
        <begin position="185"/>
        <end position="206"/>
    </location>
</feature>
<dbReference type="InterPro" id="IPR003137">
    <property type="entry name" value="PA_domain"/>
</dbReference>
<dbReference type="GO" id="GO:0060090">
    <property type="term" value="F:molecular adaptor activity"/>
    <property type="evidence" value="ECO:0007669"/>
    <property type="project" value="Ensembl"/>
</dbReference>
<dbReference type="GO" id="GO:0006874">
    <property type="term" value="P:intracellular calcium ion homeostasis"/>
    <property type="evidence" value="ECO:0007669"/>
    <property type="project" value="Ensembl"/>
</dbReference>
<evidence type="ECO:0000256" key="10">
    <source>
        <dbReference type="ARBA" id="ARBA00057439"/>
    </source>
</evidence>
<dbReference type="FunFam" id="3.50.30.30:FF:000035">
    <property type="entry name" value="Signal peptide peptidase like 2C"/>
    <property type="match status" value="1"/>
</dbReference>
<organism evidence="20">
    <name type="scientific">Heterocephalus glaber</name>
    <name type="common">Naked mole rat</name>
    <dbReference type="NCBI Taxonomy" id="10181"/>
    <lineage>
        <taxon>Eukaryota</taxon>
        <taxon>Metazoa</taxon>
        <taxon>Chordata</taxon>
        <taxon>Craniata</taxon>
        <taxon>Vertebrata</taxon>
        <taxon>Euteleostomi</taxon>
        <taxon>Mammalia</taxon>
        <taxon>Eutheria</taxon>
        <taxon>Euarchontoglires</taxon>
        <taxon>Glires</taxon>
        <taxon>Rodentia</taxon>
        <taxon>Hystricomorpha</taxon>
        <taxon>Bathyergidae</taxon>
        <taxon>Heterocephalus</taxon>
    </lineage>
</organism>
<dbReference type="PANTHER" id="PTHR12174">
    <property type="entry name" value="SIGNAL PEPTIDE PEPTIDASE"/>
    <property type="match status" value="1"/>
</dbReference>
<accession>A0A0P6IWM8</accession>
<dbReference type="GO" id="GO:0098554">
    <property type="term" value="C:cytoplasmic side of endoplasmic reticulum membrane"/>
    <property type="evidence" value="ECO:0007669"/>
    <property type="project" value="TreeGrafter"/>
</dbReference>
<keyword evidence="5" id="KW-0378">Hydrolase</keyword>
<dbReference type="GO" id="GO:0098553">
    <property type="term" value="C:lumenal side of endoplasmic reticulum membrane"/>
    <property type="evidence" value="ECO:0007669"/>
    <property type="project" value="TreeGrafter"/>
</dbReference>
<dbReference type="Pfam" id="PF02225">
    <property type="entry name" value="PA"/>
    <property type="match status" value="1"/>
</dbReference>
<evidence type="ECO:0000256" key="14">
    <source>
        <dbReference type="ARBA" id="ARBA00069830"/>
    </source>
</evidence>
<dbReference type="GO" id="GO:0035036">
    <property type="term" value="P:sperm-egg recognition"/>
    <property type="evidence" value="ECO:0007669"/>
    <property type="project" value="Ensembl"/>
</dbReference>
<evidence type="ECO:0000256" key="15">
    <source>
        <dbReference type="ARBA" id="ARBA00081172"/>
    </source>
</evidence>
<comment type="function">
    <text evidence="10">In round spermatids, acts as a scaffold protein supporting FREY1 in IZUMO1 recruitment at the endoplasmic reticulum membrane and coordination of IZUMO1 complex assembly. Stabilizes FREY1 at the endoplasmic reticulum membrane through interaction. May recruit IZUMO1 interaction partners.</text>
</comment>
<dbReference type="PANTHER" id="PTHR12174:SF38">
    <property type="entry name" value="SIGNAL PEPTIDE PEPTIDASE-LIKE 2C"/>
    <property type="match status" value="1"/>
</dbReference>
<keyword evidence="9" id="KW-0325">Glycoprotein</keyword>
<dbReference type="GO" id="GO:0035437">
    <property type="term" value="P:maintenance of protein localization in endoplasmic reticulum"/>
    <property type="evidence" value="ECO:0007669"/>
    <property type="project" value="Ensembl"/>
</dbReference>
<dbReference type="Pfam" id="PF04258">
    <property type="entry name" value="Peptidase_A22B"/>
    <property type="match status" value="1"/>
</dbReference>
<evidence type="ECO:0000259" key="19">
    <source>
        <dbReference type="Pfam" id="PF02225"/>
    </source>
</evidence>
<evidence type="ECO:0000256" key="17">
    <source>
        <dbReference type="SAM" id="Phobius"/>
    </source>
</evidence>
<feature type="region of interest" description="Disordered" evidence="16">
    <location>
        <begin position="220"/>
        <end position="249"/>
    </location>
</feature>
<keyword evidence="8 17" id="KW-0472">Membrane</keyword>
<evidence type="ECO:0000256" key="11">
    <source>
        <dbReference type="ARBA" id="ARBA00057944"/>
    </source>
</evidence>
<evidence type="ECO:0000256" key="3">
    <source>
        <dbReference type="ARBA" id="ARBA00022692"/>
    </source>
</evidence>
<dbReference type="GO" id="GO:0005765">
    <property type="term" value="C:lysosomal membrane"/>
    <property type="evidence" value="ECO:0007669"/>
    <property type="project" value="TreeGrafter"/>
</dbReference>
<comment type="subunit">
    <text evidence="13">Interacts (via active sites) with FREY; the interaction stabilizes FREY1 protein and inhibits SPPL2C proteolytic activity.</text>
</comment>
<evidence type="ECO:0000256" key="7">
    <source>
        <dbReference type="ARBA" id="ARBA00022989"/>
    </source>
</evidence>
<dbReference type="InterPro" id="IPR006639">
    <property type="entry name" value="Preselin/SPP"/>
</dbReference>
<feature type="signal peptide" evidence="18">
    <location>
        <begin position="1"/>
        <end position="22"/>
    </location>
</feature>
<evidence type="ECO:0000256" key="6">
    <source>
        <dbReference type="ARBA" id="ARBA00022824"/>
    </source>
</evidence>
<feature type="domain" description="PA" evidence="19">
    <location>
        <begin position="94"/>
        <end position="159"/>
    </location>
</feature>
<dbReference type="SMART" id="SM00730">
    <property type="entry name" value="PSN"/>
    <property type="match status" value="1"/>
</dbReference>
<proteinExistence type="inferred from homology"/>
<evidence type="ECO:0000313" key="20">
    <source>
        <dbReference type="EMBL" id="JAN96403.1"/>
    </source>
</evidence>
<dbReference type="GO" id="GO:0030660">
    <property type="term" value="C:Golgi-associated vesicle membrane"/>
    <property type="evidence" value="ECO:0007669"/>
    <property type="project" value="TreeGrafter"/>
</dbReference>
<evidence type="ECO:0000256" key="9">
    <source>
        <dbReference type="ARBA" id="ARBA00023180"/>
    </source>
</evidence>
<feature type="transmembrane region" description="Helical" evidence="17">
    <location>
        <begin position="379"/>
        <end position="399"/>
    </location>
</feature>
<keyword evidence="3 17" id="KW-0812">Transmembrane</keyword>
<protein>
    <recommendedName>
        <fullName evidence="14">Signal peptide peptidase-like 2C</fullName>
    </recommendedName>
    <alternativeName>
        <fullName evidence="15">Intramembrane protease 5</fullName>
    </alternativeName>
</protein>
<comment type="subcellular location">
    <subcellularLocation>
        <location evidence="12">Endoplasmic reticulum membrane</location>
        <topology evidence="12">Multi-pass membrane protein</topology>
        <orientation evidence="12">Lumenal side</orientation>
    </subcellularLocation>
</comment>
<gene>
    <name evidence="20" type="primary">SPPL2C</name>
</gene>
<feature type="region of interest" description="Disordered" evidence="16">
    <location>
        <begin position="567"/>
        <end position="631"/>
    </location>
</feature>
<dbReference type="AlphaFoldDB" id="A0A0P6IWM8"/>
<feature type="transmembrane region" description="Helical" evidence="17">
    <location>
        <begin position="325"/>
        <end position="344"/>
    </location>
</feature>
<sequence>MAGLVSLLFVGLILLLSAVAQGEHAVIHVVSETWSKDYCILFSSDYVTLPRELHHAPLMPLHDGTKASWCPGEDLFHRAQISFSRPQSLHHTTAMAMGGNCSFYDKGWLAQSRGAHGLLIVSRVSDQECSDTTPVSQDPCQPLPDLTIPVAVLRYTDMLDILRHTYGATTVRVAMYVPPEPIIDYNLVVLFILAVGTVAVGGYWAGMMEASWLQRRRARGGGGPDGYHQPRAVAAEGPPGIHEDEDDEDSPVDLTVATAGAAVTMSCSIVVLLYFFYDYFVYVMIGIFGLGATTGLYSCLVPLIHHLPFQQYQWPLPGHQASLQLPQLLLAVLCTLVTLFWVTYRNEDHWVWLLQDLLGMAYCLFVLRQVWLPTFKNCTCFLLALLAFDVFFVFITPLFTKTGESIMLEVASGPEDSSSHERLPMVLKVPQLRASALTPCDQPFSILGFGDIVVPGFLVVYCHRFDVHIHSHRVYFVACTIAYAIGLTVTFLAMILMEMGQPALLYLVSSTLLTSLAMAACRQELTLFWTGQSRPQVPSQPVAGVCVVPESCSKQRQEGIADGHKASEFEGATDQGAGDLDSNSGDDTADMVTISEDEATSQEGHSENSEGWSDANLDPDDLSPSSSRATEDLRPLMPVAMLIPLIPLMPPPSELGHIHAQAQAQDASLPWTGLQRRKGLKVEKSMSTQAPL</sequence>
<dbReference type="GO" id="GO:0007342">
    <property type="term" value="P:fusion of sperm to egg plasma membrane involved in single fertilization"/>
    <property type="evidence" value="ECO:0007669"/>
    <property type="project" value="Ensembl"/>
</dbReference>
<keyword evidence="6" id="KW-0256">Endoplasmic reticulum</keyword>